<reference evidence="3 4" key="1">
    <citation type="journal article" date="2016" name="Sci. Rep.">
        <title>Genomic and phenotypic characterization of the species Acinetobacter venetianus.</title>
        <authorList>
            <person name="Fondi M."/>
            <person name="Maida I."/>
            <person name="Perrin E."/>
            <person name="Orlandini V."/>
            <person name="La Torre L."/>
            <person name="Bosi E."/>
            <person name="Negroni A."/>
            <person name="Zanaroli G."/>
            <person name="Fava F."/>
            <person name="Decorosi F."/>
            <person name="Giovannetti L."/>
            <person name="Viti C."/>
            <person name="Vaneechoutte M."/>
            <person name="Dijkshoorn L."/>
            <person name="Fani R."/>
        </authorList>
    </citation>
    <scope>NUCLEOTIDE SEQUENCE [LARGE SCALE GENOMIC DNA]</scope>
    <source>
        <strain evidence="3 4">LUH13518</strain>
    </source>
</reference>
<sequence length="122" mass="13341">MKRSLLGLGFVVLFGLSAPSWAGKDDHVILKEALNNVVTVSQIAKLADETGVTLTGQITKHVKSDHYELKDKSGTIGVEIDDDIWQRAGLKVGDHVRVVGEVDTHRYKPTDVEAITVEKLAH</sequence>
<keyword evidence="1 2" id="KW-0732">Signal</keyword>
<dbReference type="GeneID" id="58196003"/>
<dbReference type="Pfam" id="PF04076">
    <property type="entry name" value="BOF"/>
    <property type="match status" value="1"/>
</dbReference>
<feature type="signal peptide" evidence="2">
    <location>
        <begin position="1"/>
        <end position="22"/>
    </location>
</feature>
<dbReference type="Gene3D" id="2.40.50.200">
    <property type="entry name" value="Bacterial OB-fold"/>
    <property type="match status" value="1"/>
</dbReference>
<dbReference type="SUPFAM" id="SSF101756">
    <property type="entry name" value="Hypothetical protein YgiW"/>
    <property type="match status" value="1"/>
</dbReference>
<proteinExistence type="predicted"/>
<dbReference type="AlphaFoldDB" id="A0A150HTS0"/>
<evidence type="ECO:0000313" key="4">
    <source>
        <dbReference type="Proteomes" id="UP000075544"/>
    </source>
</evidence>
<accession>A0A150HTS0</accession>
<organism evidence="3 4">
    <name type="scientific">Acinetobacter venetianus</name>
    <dbReference type="NCBI Taxonomy" id="52133"/>
    <lineage>
        <taxon>Bacteria</taxon>
        <taxon>Pseudomonadati</taxon>
        <taxon>Pseudomonadota</taxon>
        <taxon>Gammaproteobacteria</taxon>
        <taxon>Moraxellales</taxon>
        <taxon>Moraxellaceae</taxon>
        <taxon>Acinetobacter</taxon>
    </lineage>
</organism>
<dbReference type="PATRIC" id="fig|52133.19.peg.2311"/>
<feature type="chain" id="PRO_5007562959" evidence="2">
    <location>
        <begin position="23"/>
        <end position="122"/>
    </location>
</feature>
<dbReference type="Proteomes" id="UP000075544">
    <property type="component" value="Unassembled WGS sequence"/>
</dbReference>
<dbReference type="RefSeq" id="WP_004882037.1">
    <property type="nucleotide sequence ID" value="NZ_BCLZ01000025.1"/>
</dbReference>
<dbReference type="InterPro" id="IPR036700">
    <property type="entry name" value="BOBF_sf"/>
</dbReference>
<gene>
    <name evidence="3" type="ORF">AVENLUH13518_02293</name>
</gene>
<evidence type="ECO:0000256" key="1">
    <source>
        <dbReference type="ARBA" id="ARBA00022729"/>
    </source>
</evidence>
<name>A0A150HTS0_9GAMM</name>
<dbReference type="PANTHER" id="PTHR36571:SF1">
    <property type="entry name" value="PROTEIN YGIW"/>
    <property type="match status" value="1"/>
</dbReference>
<dbReference type="EMBL" id="JRHX01000068">
    <property type="protein sequence ID" value="KXZ69842.1"/>
    <property type="molecule type" value="Genomic_DNA"/>
</dbReference>
<protein>
    <submittedName>
        <fullName evidence="3">Uncharacterized protein</fullName>
    </submittedName>
</protein>
<dbReference type="NCBIfam" id="NF033674">
    <property type="entry name" value="stress_OB_fold"/>
    <property type="match status" value="1"/>
</dbReference>
<dbReference type="InterPro" id="IPR005220">
    <property type="entry name" value="CarO-like"/>
</dbReference>
<evidence type="ECO:0000256" key="2">
    <source>
        <dbReference type="SAM" id="SignalP"/>
    </source>
</evidence>
<dbReference type="PANTHER" id="PTHR36571">
    <property type="entry name" value="PROTEIN YGIW"/>
    <property type="match status" value="1"/>
</dbReference>
<evidence type="ECO:0000313" key="3">
    <source>
        <dbReference type="EMBL" id="KXZ69842.1"/>
    </source>
</evidence>
<comment type="caution">
    <text evidence="3">The sequence shown here is derived from an EMBL/GenBank/DDBJ whole genome shotgun (WGS) entry which is preliminary data.</text>
</comment>